<evidence type="ECO:0000313" key="2">
    <source>
        <dbReference type="EMBL" id="CAB4008904.1"/>
    </source>
</evidence>
<proteinExistence type="predicted"/>
<reference evidence="2" key="1">
    <citation type="submission" date="2020-04" db="EMBL/GenBank/DDBJ databases">
        <authorList>
            <person name="Alioto T."/>
            <person name="Alioto T."/>
            <person name="Gomez Garrido J."/>
        </authorList>
    </citation>
    <scope>NUCLEOTIDE SEQUENCE</scope>
    <source>
        <strain evidence="2">A484AB</strain>
    </source>
</reference>
<sequence>MEESRNLVMCGHCDQLVSRSTRNRHENKRNHPCALRKSYQNIVGESSSDCTDSDSEIQHNGADSQYSNSNQNTASEPQGGNDDLMESNGASSVGENTLNDPNDCDMYPSEASTLSDSSTDEESAGDEVWNDLLIDDLIKDIENPPPLPIKEKK</sequence>
<dbReference type="EMBL" id="CACRXK020006266">
    <property type="protein sequence ID" value="CAB4008904.1"/>
    <property type="molecule type" value="Genomic_DNA"/>
</dbReference>
<feature type="region of interest" description="Disordered" evidence="1">
    <location>
        <begin position="16"/>
        <end position="127"/>
    </location>
</feature>
<organism evidence="2 3">
    <name type="scientific">Paramuricea clavata</name>
    <name type="common">Red gorgonian</name>
    <name type="synonym">Violescent sea-whip</name>
    <dbReference type="NCBI Taxonomy" id="317549"/>
    <lineage>
        <taxon>Eukaryota</taxon>
        <taxon>Metazoa</taxon>
        <taxon>Cnidaria</taxon>
        <taxon>Anthozoa</taxon>
        <taxon>Octocorallia</taxon>
        <taxon>Malacalcyonacea</taxon>
        <taxon>Plexauridae</taxon>
        <taxon>Paramuricea</taxon>
    </lineage>
</organism>
<feature type="compositionally biased region" description="Basic residues" evidence="1">
    <location>
        <begin position="21"/>
        <end position="31"/>
    </location>
</feature>
<evidence type="ECO:0000256" key="1">
    <source>
        <dbReference type="SAM" id="MobiDB-lite"/>
    </source>
</evidence>
<feature type="compositionally biased region" description="Polar residues" evidence="1">
    <location>
        <begin position="61"/>
        <end position="78"/>
    </location>
</feature>
<feature type="compositionally biased region" description="Polar residues" evidence="1">
    <location>
        <begin position="88"/>
        <end position="100"/>
    </location>
</feature>
<protein>
    <submittedName>
        <fullName evidence="2">Uncharacterized protein</fullName>
    </submittedName>
</protein>
<gene>
    <name evidence="2" type="ORF">PACLA_8A042101</name>
</gene>
<feature type="compositionally biased region" description="Acidic residues" evidence="1">
    <location>
        <begin position="118"/>
        <end position="127"/>
    </location>
</feature>
<keyword evidence="3" id="KW-1185">Reference proteome</keyword>
<accession>A0A6S7HTN7</accession>
<comment type="caution">
    <text evidence="2">The sequence shown here is derived from an EMBL/GenBank/DDBJ whole genome shotgun (WGS) entry which is preliminary data.</text>
</comment>
<evidence type="ECO:0000313" key="3">
    <source>
        <dbReference type="Proteomes" id="UP001152795"/>
    </source>
</evidence>
<dbReference type="OrthoDB" id="8007085at2759"/>
<dbReference type="Proteomes" id="UP001152795">
    <property type="component" value="Unassembled WGS sequence"/>
</dbReference>
<dbReference type="AlphaFoldDB" id="A0A6S7HTN7"/>
<name>A0A6S7HTN7_PARCT</name>